<evidence type="ECO:0000259" key="2">
    <source>
        <dbReference type="Pfam" id="PF23477"/>
    </source>
</evidence>
<sequence>MTTFEDRVMPCKDCGDKFMWTAGEQKFFYDKGLQNEPKRCKKCAAIYKEQLREKHPLFWLTCKKCRKKAEVPFEPKSDDVLCEECFQKEVELRNKKILDAGLSLPE</sequence>
<comment type="caution">
    <text evidence="3">The sequence shown here is derived from an EMBL/GenBank/DDBJ whole genome shotgun (WGS) entry which is preliminary data.</text>
</comment>
<gene>
    <name evidence="3" type="ORF">Athens101428_780</name>
</gene>
<dbReference type="Pfam" id="PF13451">
    <property type="entry name" value="zf_Tbcl"/>
    <property type="match status" value="1"/>
</dbReference>
<evidence type="ECO:0000313" key="4">
    <source>
        <dbReference type="Proteomes" id="UP000316495"/>
    </source>
</evidence>
<accession>A0A554LJ96</accession>
<dbReference type="Pfam" id="PF23477">
    <property type="entry name" value="zf_Tbcl_2"/>
    <property type="match status" value="1"/>
</dbReference>
<organism evidence="3 4">
    <name type="scientific">Candidatus Berkelbacteria bacterium Athens1014_28</name>
    <dbReference type="NCBI Taxonomy" id="2017145"/>
    <lineage>
        <taxon>Bacteria</taxon>
        <taxon>Candidatus Berkelbacteria</taxon>
    </lineage>
</organism>
<feature type="domain" description="Probable zinc-binding" evidence="1">
    <location>
        <begin position="5"/>
        <end position="46"/>
    </location>
</feature>
<dbReference type="InterPro" id="IPR025306">
    <property type="entry name" value="Zn-bnd_dom_prob"/>
</dbReference>
<dbReference type="AlphaFoldDB" id="A0A554LJ96"/>
<reference evidence="3 4" key="1">
    <citation type="submission" date="2017-07" db="EMBL/GenBank/DDBJ databases">
        <title>Mechanisms for carbon and nitrogen cycling indicate functional differentiation within the Candidate Phyla Radiation.</title>
        <authorList>
            <person name="Danczak R.E."/>
            <person name="Johnston M.D."/>
            <person name="Kenah C."/>
            <person name="Slattery M."/>
            <person name="Wrighton K.C."/>
            <person name="Wilkins M.J."/>
        </authorList>
    </citation>
    <scope>NUCLEOTIDE SEQUENCE [LARGE SCALE GENOMIC DNA]</scope>
    <source>
        <strain evidence="3">Athens1014_28</strain>
    </source>
</reference>
<evidence type="ECO:0000313" key="3">
    <source>
        <dbReference type="EMBL" id="TSC92914.1"/>
    </source>
</evidence>
<dbReference type="EMBL" id="VMGN01000059">
    <property type="protein sequence ID" value="TSC92914.1"/>
    <property type="molecule type" value="Genomic_DNA"/>
</dbReference>
<name>A0A554LJ96_9BACT</name>
<evidence type="ECO:0000259" key="1">
    <source>
        <dbReference type="Pfam" id="PF13451"/>
    </source>
</evidence>
<proteinExistence type="predicted"/>
<feature type="domain" description="CxxC-x17-CxxC" evidence="2">
    <location>
        <begin position="59"/>
        <end position="89"/>
    </location>
</feature>
<protein>
    <submittedName>
        <fullName evidence="3">Uncharacterized protein</fullName>
    </submittedName>
</protein>
<dbReference type="InterPro" id="IPR026363">
    <property type="entry name" value="CxxC-x17-CxxC_dom"/>
</dbReference>
<dbReference type="Proteomes" id="UP000316495">
    <property type="component" value="Unassembled WGS sequence"/>
</dbReference>